<sequence length="712" mass="78284">MAESAVTSDTSSLNSPHLAFTTISNIKFHIPIQLSISEPNYKKWSRLFRLLVLRFNLFGYLDGTIRPKSAADAEWHQFDALLQGWILSTVTDEVSDLILARNPTTHALWTAIYNLFHDNKHARAMHLEHRFRTTVKGTRSITEYCQLLRNLADYLDDVDAPVTEQALVLQALQGLPQDLRAQVHFLQYQNPFPSFLEVRSALLLVEQQQADALGSGNLPTALVVTDQGHGQHGQAQRQIPGPPPGRDGYGGQSRGAIRVPVVLSFSVSVGVCTTASTVGVCTSSSMFCLGQLTTSRSSAEAEYRAVANAVAEVEGTFKGMPSAVFSLDEERKLCSNFKFALVGRAGRFINLHDIKSFLEGTGYQGGFRLRRLLNNDVLFIFNKEEEYLRFFIRGLEGLPLHLFEPNALFSIANLVGLPLQMDSATVNLTRPSVARVCVELDLTKDMPKAVWIHLGPLPLVQTCSDENEQAKDPTILIGKIQCTKDASLPVPTVAENLLGKDVAIPTDPLLSGPVVAESFLGKDVVSPTDPAPPLTIFEESTVLHSPPFVPLPEVVHTHVPLIADSNVPDASDAHSTLRKDVLDGSHDNSVCGDDEIISDPNIPTQNRFVLLTDPMITEISEQGTPNSTPLKSTPTKEEAHHEMSRMTTRRSRPPIIEGFIVDCVGEPKLECEGYNEPFLFLGHPGSPREDGKRPRTAIPTKISPHTMVNVWI</sequence>
<proteinExistence type="predicted"/>
<evidence type="ECO:0000313" key="2">
    <source>
        <dbReference type="EMBL" id="VFQ79962.1"/>
    </source>
</evidence>
<dbReference type="AlphaFoldDB" id="A0A484LU25"/>
<feature type="region of interest" description="Disordered" evidence="1">
    <location>
        <begin position="230"/>
        <end position="251"/>
    </location>
</feature>
<evidence type="ECO:0000313" key="3">
    <source>
        <dbReference type="Proteomes" id="UP000595140"/>
    </source>
</evidence>
<dbReference type="PANTHER" id="PTHR47481:SF41">
    <property type="entry name" value="COPIA-LIKE POLYPROTEIN_RETROTRANSPOSON"/>
    <property type="match status" value="1"/>
</dbReference>
<gene>
    <name evidence="2" type="ORF">CCAM_LOCUS21738</name>
</gene>
<dbReference type="EMBL" id="OOIL02002033">
    <property type="protein sequence ID" value="VFQ79962.1"/>
    <property type="molecule type" value="Genomic_DNA"/>
</dbReference>
<organism evidence="2 3">
    <name type="scientific">Cuscuta campestris</name>
    <dbReference type="NCBI Taxonomy" id="132261"/>
    <lineage>
        <taxon>Eukaryota</taxon>
        <taxon>Viridiplantae</taxon>
        <taxon>Streptophyta</taxon>
        <taxon>Embryophyta</taxon>
        <taxon>Tracheophyta</taxon>
        <taxon>Spermatophyta</taxon>
        <taxon>Magnoliopsida</taxon>
        <taxon>eudicotyledons</taxon>
        <taxon>Gunneridae</taxon>
        <taxon>Pentapetalae</taxon>
        <taxon>asterids</taxon>
        <taxon>lamiids</taxon>
        <taxon>Solanales</taxon>
        <taxon>Convolvulaceae</taxon>
        <taxon>Cuscuteae</taxon>
        <taxon>Cuscuta</taxon>
        <taxon>Cuscuta subgen. Grammica</taxon>
        <taxon>Cuscuta sect. Cleistogrammica</taxon>
    </lineage>
</organism>
<reference evidence="2 3" key="1">
    <citation type="submission" date="2018-04" db="EMBL/GenBank/DDBJ databases">
        <authorList>
            <person name="Vogel A."/>
        </authorList>
    </citation>
    <scope>NUCLEOTIDE SEQUENCE [LARGE SCALE GENOMIC DNA]</scope>
</reference>
<feature type="compositionally biased region" description="Basic and acidic residues" evidence="1">
    <location>
        <begin position="634"/>
        <end position="644"/>
    </location>
</feature>
<name>A0A484LU25_9ASTE</name>
<feature type="region of interest" description="Disordered" evidence="1">
    <location>
        <begin position="619"/>
        <end position="649"/>
    </location>
</feature>
<dbReference type="Proteomes" id="UP000595140">
    <property type="component" value="Unassembled WGS sequence"/>
</dbReference>
<protein>
    <submittedName>
        <fullName evidence="2">Uncharacterized protein</fullName>
    </submittedName>
</protein>
<feature type="compositionally biased region" description="Polar residues" evidence="1">
    <location>
        <begin position="619"/>
        <end position="633"/>
    </location>
</feature>
<keyword evidence="3" id="KW-1185">Reference proteome</keyword>
<dbReference type="PANTHER" id="PTHR47481">
    <property type="match status" value="1"/>
</dbReference>
<accession>A0A484LU25</accession>
<dbReference type="Pfam" id="PF14223">
    <property type="entry name" value="Retrotran_gag_2"/>
    <property type="match status" value="1"/>
</dbReference>
<evidence type="ECO:0000256" key="1">
    <source>
        <dbReference type="SAM" id="MobiDB-lite"/>
    </source>
</evidence>